<keyword evidence="2" id="KW-1185">Reference proteome</keyword>
<dbReference type="OrthoDB" id="7281829at2"/>
<proteinExistence type="predicted"/>
<dbReference type="AlphaFoldDB" id="A0A1W2CAC5"/>
<reference evidence="1 2" key="1">
    <citation type="submission" date="2017-04" db="EMBL/GenBank/DDBJ databases">
        <authorList>
            <person name="Afonso C.L."/>
            <person name="Miller P.J."/>
            <person name="Scott M.A."/>
            <person name="Spackman E."/>
            <person name="Goraichik I."/>
            <person name="Dimitrov K.M."/>
            <person name="Suarez D.L."/>
            <person name="Swayne D.E."/>
        </authorList>
    </citation>
    <scope>NUCLEOTIDE SEQUENCE [LARGE SCALE GENOMIC DNA]</scope>
    <source>
        <strain evidence="1 2">CGMCC 1.12644</strain>
    </source>
</reference>
<protein>
    <submittedName>
        <fullName evidence="1">Tn3 transposase DDE domain-containing protein</fullName>
    </submittedName>
</protein>
<dbReference type="RefSeq" id="WP_143514565.1">
    <property type="nucleotide sequence ID" value="NZ_FWYD01000007.1"/>
</dbReference>
<evidence type="ECO:0000313" key="2">
    <source>
        <dbReference type="Proteomes" id="UP000192330"/>
    </source>
</evidence>
<accession>A0A1W2CAC5</accession>
<dbReference type="Proteomes" id="UP000192330">
    <property type="component" value="Unassembled WGS sequence"/>
</dbReference>
<name>A0A1W2CAC5_9RHOB</name>
<dbReference type="STRING" id="1387277.SAMN06295998_10710"/>
<evidence type="ECO:0000313" key="1">
    <source>
        <dbReference type="EMBL" id="SMC82143.1"/>
    </source>
</evidence>
<dbReference type="EMBL" id="FWYD01000007">
    <property type="protein sequence ID" value="SMC82143.1"/>
    <property type="molecule type" value="Genomic_DNA"/>
</dbReference>
<organism evidence="1 2">
    <name type="scientific">Primorskyibacter flagellatus</name>
    <dbReference type="NCBI Taxonomy" id="1387277"/>
    <lineage>
        <taxon>Bacteria</taxon>
        <taxon>Pseudomonadati</taxon>
        <taxon>Pseudomonadota</taxon>
        <taxon>Alphaproteobacteria</taxon>
        <taxon>Rhodobacterales</taxon>
        <taxon>Roseobacteraceae</taxon>
        <taxon>Primorskyibacter</taxon>
    </lineage>
</organism>
<gene>
    <name evidence="1" type="ORF">SAMN06295998_10710</name>
</gene>
<sequence length="137" mass="15870">MPERTFQKAKKYDCCQSWLRRHIMPLAMKAHHAPKNVLWVRRQQEIRDRTLEGQYHRMAALNLLDATVIHRNTGRLDEVVVERTDANLCGTKPTMSGVLFKTPSKTGRIKSVRKRCHISPRGRFLPHSKVSLDETAL</sequence>